<dbReference type="AlphaFoldDB" id="A0A9D4RLA6"/>
<sequence length="94" mass="11152">MGEKIRNTKHSARTNALNHLRLPRRQWTHTREPTRNTSTLDLIITNLPNKVQRVNTIQASRTTMLYMLNSPHSKSNWTRRPDKYLYTEKHDGKN</sequence>
<name>A0A9D4RLA6_DREPO</name>
<feature type="region of interest" description="Disordered" evidence="1">
    <location>
        <begin position="71"/>
        <end position="94"/>
    </location>
</feature>
<organism evidence="2 3">
    <name type="scientific">Dreissena polymorpha</name>
    <name type="common">Zebra mussel</name>
    <name type="synonym">Mytilus polymorpha</name>
    <dbReference type="NCBI Taxonomy" id="45954"/>
    <lineage>
        <taxon>Eukaryota</taxon>
        <taxon>Metazoa</taxon>
        <taxon>Spiralia</taxon>
        <taxon>Lophotrochozoa</taxon>
        <taxon>Mollusca</taxon>
        <taxon>Bivalvia</taxon>
        <taxon>Autobranchia</taxon>
        <taxon>Heteroconchia</taxon>
        <taxon>Euheterodonta</taxon>
        <taxon>Imparidentia</taxon>
        <taxon>Neoheterodontei</taxon>
        <taxon>Myida</taxon>
        <taxon>Dreissenoidea</taxon>
        <taxon>Dreissenidae</taxon>
        <taxon>Dreissena</taxon>
    </lineage>
</organism>
<accession>A0A9D4RLA6</accession>
<reference evidence="2" key="2">
    <citation type="submission" date="2020-11" db="EMBL/GenBank/DDBJ databases">
        <authorList>
            <person name="McCartney M.A."/>
            <person name="Auch B."/>
            <person name="Kono T."/>
            <person name="Mallez S."/>
            <person name="Becker A."/>
            <person name="Gohl D.M."/>
            <person name="Silverstein K.A.T."/>
            <person name="Koren S."/>
            <person name="Bechman K.B."/>
            <person name="Herman A."/>
            <person name="Abrahante J.E."/>
            <person name="Garbe J."/>
        </authorList>
    </citation>
    <scope>NUCLEOTIDE SEQUENCE</scope>
    <source>
        <strain evidence="2">Duluth1</strain>
        <tissue evidence="2">Whole animal</tissue>
    </source>
</reference>
<evidence type="ECO:0000313" key="2">
    <source>
        <dbReference type="EMBL" id="KAH3873016.1"/>
    </source>
</evidence>
<feature type="compositionally biased region" description="Basic and acidic residues" evidence="1">
    <location>
        <begin position="79"/>
        <end position="94"/>
    </location>
</feature>
<reference evidence="2" key="1">
    <citation type="journal article" date="2019" name="bioRxiv">
        <title>The Genome of the Zebra Mussel, Dreissena polymorpha: A Resource for Invasive Species Research.</title>
        <authorList>
            <person name="McCartney M.A."/>
            <person name="Auch B."/>
            <person name="Kono T."/>
            <person name="Mallez S."/>
            <person name="Zhang Y."/>
            <person name="Obille A."/>
            <person name="Becker A."/>
            <person name="Abrahante J.E."/>
            <person name="Garbe J."/>
            <person name="Badalamenti J.P."/>
            <person name="Herman A."/>
            <person name="Mangelson H."/>
            <person name="Liachko I."/>
            <person name="Sullivan S."/>
            <person name="Sone E.D."/>
            <person name="Koren S."/>
            <person name="Silverstein K.A.T."/>
            <person name="Beckman K.B."/>
            <person name="Gohl D.M."/>
        </authorList>
    </citation>
    <scope>NUCLEOTIDE SEQUENCE</scope>
    <source>
        <strain evidence="2">Duluth1</strain>
        <tissue evidence="2">Whole animal</tissue>
    </source>
</reference>
<dbReference type="EMBL" id="JAIWYP010000002">
    <property type="protein sequence ID" value="KAH3873016.1"/>
    <property type="molecule type" value="Genomic_DNA"/>
</dbReference>
<evidence type="ECO:0000313" key="3">
    <source>
        <dbReference type="Proteomes" id="UP000828390"/>
    </source>
</evidence>
<keyword evidence="3" id="KW-1185">Reference proteome</keyword>
<gene>
    <name evidence="2" type="ORF">DPMN_036241</name>
</gene>
<proteinExistence type="predicted"/>
<protein>
    <submittedName>
        <fullName evidence="2">Uncharacterized protein</fullName>
    </submittedName>
</protein>
<dbReference type="Proteomes" id="UP000828390">
    <property type="component" value="Unassembled WGS sequence"/>
</dbReference>
<evidence type="ECO:0000256" key="1">
    <source>
        <dbReference type="SAM" id="MobiDB-lite"/>
    </source>
</evidence>
<comment type="caution">
    <text evidence="2">The sequence shown here is derived from an EMBL/GenBank/DDBJ whole genome shotgun (WGS) entry which is preliminary data.</text>
</comment>